<organism evidence="1 2">
    <name type="scientific">Clonostachys rhizophaga</name>
    <dbReference type="NCBI Taxonomy" id="160324"/>
    <lineage>
        <taxon>Eukaryota</taxon>
        <taxon>Fungi</taxon>
        <taxon>Dikarya</taxon>
        <taxon>Ascomycota</taxon>
        <taxon>Pezizomycotina</taxon>
        <taxon>Sordariomycetes</taxon>
        <taxon>Hypocreomycetidae</taxon>
        <taxon>Hypocreales</taxon>
        <taxon>Bionectriaceae</taxon>
        <taxon>Clonostachys</taxon>
    </lineage>
</organism>
<reference evidence="1" key="1">
    <citation type="submission" date="2021-10" db="EMBL/GenBank/DDBJ databases">
        <authorList>
            <person name="Piombo E."/>
        </authorList>
    </citation>
    <scope>NUCLEOTIDE SEQUENCE</scope>
</reference>
<dbReference type="OrthoDB" id="10305183at2759"/>
<protein>
    <submittedName>
        <fullName evidence="1">Uncharacterized protein</fullName>
    </submittedName>
</protein>
<feature type="non-terminal residue" evidence="1">
    <location>
        <position position="1"/>
    </location>
</feature>
<evidence type="ECO:0000313" key="2">
    <source>
        <dbReference type="Proteomes" id="UP000696573"/>
    </source>
</evidence>
<dbReference type="Proteomes" id="UP000696573">
    <property type="component" value="Unassembled WGS sequence"/>
</dbReference>
<name>A0A9N9VGX1_9HYPO</name>
<dbReference type="EMBL" id="CABFNQ020000690">
    <property type="protein sequence ID" value="CAH0023317.1"/>
    <property type="molecule type" value="Genomic_DNA"/>
</dbReference>
<evidence type="ECO:0000313" key="1">
    <source>
        <dbReference type="EMBL" id="CAH0023317.1"/>
    </source>
</evidence>
<proteinExistence type="predicted"/>
<keyword evidence="2" id="KW-1185">Reference proteome</keyword>
<gene>
    <name evidence="1" type="ORF">CRHIZ90672A_00007771</name>
</gene>
<sequence length="118" mass="12488">TQGGGPGLGELVETSVEHSICTFRPLSRDLTNHVSAALLCSTMMIKAVEDSLKPPLGRINLSRQNSGWGIPCARLLYLAGFGIACNPVILPPVSVIGSVDLEFWTAGSQSRLLLNGDL</sequence>
<accession>A0A9N9VGX1</accession>
<comment type="caution">
    <text evidence="1">The sequence shown here is derived from an EMBL/GenBank/DDBJ whole genome shotgun (WGS) entry which is preliminary data.</text>
</comment>
<dbReference type="AlphaFoldDB" id="A0A9N9VGX1"/>